<dbReference type="AlphaFoldDB" id="A0A7J7EW21"/>
<dbReference type="InterPro" id="IPR001507">
    <property type="entry name" value="ZP_dom"/>
</dbReference>
<dbReference type="GO" id="GO:0060468">
    <property type="term" value="P:prevention of polyspermy"/>
    <property type="evidence" value="ECO:0007669"/>
    <property type="project" value="TreeGrafter"/>
</dbReference>
<dbReference type="GO" id="GO:0007339">
    <property type="term" value="P:binding of sperm to zona pellucida"/>
    <property type="evidence" value="ECO:0007669"/>
    <property type="project" value="TreeGrafter"/>
</dbReference>
<keyword evidence="7" id="KW-0472">Membrane</keyword>
<keyword evidence="2" id="KW-1003">Cell membrane</keyword>
<dbReference type="PANTHER" id="PTHR23343:SF31">
    <property type="entry name" value="ZONA PELLUCIDA SPERM-BINDING PROTEIN 4"/>
    <property type="match status" value="1"/>
</dbReference>
<dbReference type="EMBL" id="JACDTQ010002174">
    <property type="protein sequence ID" value="KAF5919903.1"/>
    <property type="molecule type" value="Genomic_DNA"/>
</dbReference>
<protein>
    <recommendedName>
        <fullName evidence="11">ZP domain-containing protein</fullName>
    </recommendedName>
</protein>
<evidence type="ECO:0000256" key="3">
    <source>
        <dbReference type="ARBA" id="ARBA00022530"/>
    </source>
</evidence>
<comment type="subcellular location">
    <subcellularLocation>
        <location evidence="1">Cell membrane</location>
        <topology evidence="1">Single-pass type I membrane protein</topology>
    </subcellularLocation>
    <subcellularLocation>
        <location evidence="10">Zona pellucida</location>
    </subcellularLocation>
</comment>
<evidence type="ECO:0000313" key="12">
    <source>
        <dbReference type="EMBL" id="KAF5919903.1"/>
    </source>
</evidence>
<evidence type="ECO:0000259" key="11">
    <source>
        <dbReference type="PROSITE" id="PS51034"/>
    </source>
</evidence>
<dbReference type="InterPro" id="IPR051148">
    <property type="entry name" value="Zona_Pellucida_Domain_gp"/>
</dbReference>
<sequence>METHTSALSQFHLLSMVSQYENELVAARDVRTWSHGSITCDGIFRLQISCNNSPGSLNLELKTAEDKDYGSYYTVSDYPMHPIYIEVSLHHGTDPYRGLLLCQCWEMSSTNPLHQSQRPMLVKRCSYNGENYQTQLIPVQKTLDLSFPSHCQHFSIFTFSFEDSVTKQVFRRPVYLHGSASVCQLAGTSSCFITCLVARRRKISGIHFQNTTVSISIKGHMIFLQATKDSSEKL</sequence>
<keyword evidence="3" id="KW-0272">Extracellular matrix</keyword>
<evidence type="ECO:0000256" key="7">
    <source>
        <dbReference type="ARBA" id="ARBA00023136"/>
    </source>
</evidence>
<dbReference type="InterPro" id="IPR042235">
    <property type="entry name" value="ZP-C_dom"/>
</dbReference>
<proteinExistence type="predicted"/>
<dbReference type="Proteomes" id="UP000551758">
    <property type="component" value="Unassembled WGS sequence"/>
</dbReference>
<name>A0A7J7EW21_DICBM</name>
<dbReference type="Gene3D" id="2.60.40.4100">
    <property type="entry name" value="Zona pellucida, ZP-C domain"/>
    <property type="match status" value="1"/>
</dbReference>
<keyword evidence="4" id="KW-0165">Cleavage on pair of basic residues</keyword>
<evidence type="ECO:0000256" key="9">
    <source>
        <dbReference type="ARBA" id="ARBA00023279"/>
    </source>
</evidence>
<dbReference type="PANTHER" id="PTHR23343">
    <property type="entry name" value="ZONA PELLUCIDA SPERM-BINDING PROTEIN"/>
    <property type="match status" value="1"/>
</dbReference>
<dbReference type="GO" id="GO:0032190">
    <property type="term" value="F:acrosin binding"/>
    <property type="evidence" value="ECO:0007669"/>
    <property type="project" value="TreeGrafter"/>
</dbReference>
<keyword evidence="9" id="KW-0278">Fertilization</keyword>
<keyword evidence="3" id="KW-0964">Secreted</keyword>
<keyword evidence="13" id="KW-1185">Reference proteome</keyword>
<evidence type="ECO:0000256" key="1">
    <source>
        <dbReference type="ARBA" id="ARBA00004251"/>
    </source>
</evidence>
<feature type="domain" description="ZP" evidence="11">
    <location>
        <begin position="1"/>
        <end position="202"/>
    </location>
</feature>
<dbReference type="Pfam" id="PF00100">
    <property type="entry name" value="Zona_pellucida"/>
    <property type="match status" value="1"/>
</dbReference>
<evidence type="ECO:0000256" key="5">
    <source>
        <dbReference type="ARBA" id="ARBA00022692"/>
    </source>
</evidence>
<dbReference type="InterPro" id="IPR055355">
    <property type="entry name" value="ZP-C"/>
</dbReference>
<evidence type="ECO:0000256" key="10">
    <source>
        <dbReference type="ARBA" id="ARBA00024183"/>
    </source>
</evidence>
<organism evidence="12 13">
    <name type="scientific">Diceros bicornis minor</name>
    <name type="common">South-central black rhinoceros</name>
    <dbReference type="NCBI Taxonomy" id="77932"/>
    <lineage>
        <taxon>Eukaryota</taxon>
        <taxon>Metazoa</taxon>
        <taxon>Chordata</taxon>
        <taxon>Craniata</taxon>
        <taxon>Vertebrata</taxon>
        <taxon>Euteleostomi</taxon>
        <taxon>Mammalia</taxon>
        <taxon>Eutheria</taxon>
        <taxon>Laurasiatheria</taxon>
        <taxon>Perissodactyla</taxon>
        <taxon>Rhinocerotidae</taxon>
        <taxon>Diceros</taxon>
    </lineage>
</organism>
<reference evidence="12 13" key="1">
    <citation type="journal article" date="2020" name="Mol. Biol. Evol.">
        <title>Interspecific Gene Flow and the Evolution of Specialization in Black and White Rhinoceros.</title>
        <authorList>
            <person name="Moodley Y."/>
            <person name="Westbury M.V."/>
            <person name="Russo I.M."/>
            <person name="Gopalakrishnan S."/>
            <person name="Rakotoarivelo A."/>
            <person name="Olsen R.A."/>
            <person name="Prost S."/>
            <person name="Tunstall T."/>
            <person name="Ryder O.A."/>
            <person name="Dalen L."/>
            <person name="Bruford M.W."/>
        </authorList>
    </citation>
    <scope>NUCLEOTIDE SEQUENCE [LARGE SCALE GENOMIC DNA]</scope>
    <source>
        <strain evidence="12">SBR-YM</strain>
        <tissue evidence="12">Skin</tissue>
    </source>
</reference>
<evidence type="ECO:0000256" key="2">
    <source>
        <dbReference type="ARBA" id="ARBA00022475"/>
    </source>
</evidence>
<accession>A0A7J7EW21</accession>
<keyword evidence="8" id="KW-1015">Disulfide bond</keyword>
<keyword evidence="5" id="KW-0812">Transmembrane</keyword>
<evidence type="ECO:0000256" key="6">
    <source>
        <dbReference type="ARBA" id="ARBA00022989"/>
    </source>
</evidence>
<evidence type="ECO:0000256" key="8">
    <source>
        <dbReference type="ARBA" id="ARBA00023157"/>
    </source>
</evidence>
<evidence type="ECO:0000313" key="13">
    <source>
        <dbReference type="Proteomes" id="UP000551758"/>
    </source>
</evidence>
<dbReference type="GO" id="GO:0035804">
    <property type="term" value="F:structural constituent of egg coat"/>
    <property type="evidence" value="ECO:0007669"/>
    <property type="project" value="TreeGrafter"/>
</dbReference>
<dbReference type="SMART" id="SM00241">
    <property type="entry name" value="ZP"/>
    <property type="match status" value="1"/>
</dbReference>
<evidence type="ECO:0000256" key="4">
    <source>
        <dbReference type="ARBA" id="ARBA00022685"/>
    </source>
</evidence>
<dbReference type="GO" id="GO:0005886">
    <property type="term" value="C:plasma membrane"/>
    <property type="evidence" value="ECO:0007669"/>
    <property type="project" value="UniProtKB-SubCell"/>
</dbReference>
<comment type="caution">
    <text evidence="12">The sequence shown here is derived from an EMBL/GenBank/DDBJ whole genome shotgun (WGS) entry which is preliminary data.</text>
</comment>
<dbReference type="PROSITE" id="PS51034">
    <property type="entry name" value="ZP_2"/>
    <property type="match status" value="1"/>
</dbReference>
<gene>
    <name evidence="12" type="ORF">HPG69_014267</name>
</gene>
<dbReference type="GO" id="GO:0035805">
    <property type="term" value="C:egg coat"/>
    <property type="evidence" value="ECO:0007669"/>
    <property type="project" value="UniProtKB-SubCell"/>
</dbReference>
<keyword evidence="6" id="KW-1133">Transmembrane helix</keyword>